<dbReference type="PANTHER" id="PTHR43016:SF13">
    <property type="entry name" value="PRESEQUENCE PROTEASE, MITOCHONDRIAL"/>
    <property type="match status" value="1"/>
</dbReference>
<dbReference type="FunFam" id="3.30.830.10:FF:000034">
    <property type="entry name" value="presequence protease 1, chloroplastic/mitochondrial"/>
    <property type="match status" value="1"/>
</dbReference>
<dbReference type="Proteomes" id="UP000657006">
    <property type="component" value="Unassembled WGS sequence"/>
</dbReference>
<name>A0A926I282_9FIRM</name>
<accession>A0A926I282</accession>
<dbReference type="SMART" id="SM01264">
    <property type="entry name" value="M16C_associated"/>
    <property type="match status" value="1"/>
</dbReference>
<evidence type="ECO:0000313" key="3">
    <source>
        <dbReference type="Proteomes" id="UP000657006"/>
    </source>
</evidence>
<dbReference type="GO" id="GO:0046872">
    <property type="term" value="F:metal ion binding"/>
    <property type="evidence" value="ECO:0007669"/>
    <property type="project" value="InterPro"/>
</dbReference>
<dbReference type="EMBL" id="JACRSQ010000015">
    <property type="protein sequence ID" value="MBC8544055.1"/>
    <property type="molecule type" value="Genomic_DNA"/>
</dbReference>
<organism evidence="2 3">
    <name type="scientific">Bianquea renquensis</name>
    <dbReference type="NCBI Taxonomy" id="2763661"/>
    <lineage>
        <taxon>Bacteria</taxon>
        <taxon>Bacillati</taxon>
        <taxon>Bacillota</taxon>
        <taxon>Clostridia</taxon>
        <taxon>Eubacteriales</taxon>
        <taxon>Bianqueaceae</taxon>
        <taxon>Bianquea</taxon>
    </lineage>
</organism>
<proteinExistence type="predicted"/>
<dbReference type="PANTHER" id="PTHR43016">
    <property type="entry name" value="PRESEQUENCE PROTEASE"/>
    <property type="match status" value="1"/>
</dbReference>
<dbReference type="SUPFAM" id="SSF63411">
    <property type="entry name" value="LuxS/MPP-like metallohydrolase"/>
    <property type="match status" value="4"/>
</dbReference>
<dbReference type="GO" id="GO:0004222">
    <property type="term" value="F:metalloendopeptidase activity"/>
    <property type="evidence" value="ECO:0007669"/>
    <property type="project" value="TreeGrafter"/>
</dbReference>
<gene>
    <name evidence="2" type="ORF">H8730_10900</name>
</gene>
<dbReference type="InterPro" id="IPR011249">
    <property type="entry name" value="Metalloenz_LuxS/M16"/>
</dbReference>
<feature type="domain" description="Peptidase M16C associated" evidence="1">
    <location>
        <begin position="459"/>
        <end position="709"/>
    </location>
</feature>
<dbReference type="Pfam" id="PF22516">
    <property type="entry name" value="PreP_C"/>
    <property type="match status" value="1"/>
</dbReference>
<protein>
    <submittedName>
        <fullName evidence="2">Insulinase family protein</fullName>
    </submittedName>
</protein>
<comment type="caution">
    <text evidence="2">The sequence shown here is derived from an EMBL/GenBank/DDBJ whole genome shotgun (WGS) entry which is preliminary data.</text>
</comment>
<dbReference type="RefSeq" id="WP_177718903.1">
    <property type="nucleotide sequence ID" value="NZ_JACRSQ010000015.1"/>
</dbReference>
<dbReference type="InterPro" id="IPR007863">
    <property type="entry name" value="Peptidase_M16_C"/>
</dbReference>
<dbReference type="GO" id="GO:0016485">
    <property type="term" value="P:protein processing"/>
    <property type="evidence" value="ECO:0007669"/>
    <property type="project" value="TreeGrafter"/>
</dbReference>
<dbReference type="InterPro" id="IPR013578">
    <property type="entry name" value="Peptidase_M16C_assoc"/>
</dbReference>
<dbReference type="AlphaFoldDB" id="A0A926I282"/>
<dbReference type="InterPro" id="IPR055130">
    <property type="entry name" value="PreP_C"/>
</dbReference>
<dbReference type="Pfam" id="PF05193">
    <property type="entry name" value="Peptidase_M16_C"/>
    <property type="match status" value="1"/>
</dbReference>
<evidence type="ECO:0000259" key="1">
    <source>
        <dbReference type="SMART" id="SM01264"/>
    </source>
</evidence>
<sequence>MTIPGYTLMEQQTIEELRAEGFVFLHEKSGARIFYLSNPADDNKVFSIAFRTPPEDDAGTPHILEHSVLCGSRKFPLKDPFIELAKGSLNTFLNAMTFPDKTMYPIASRNGRDFMNLVDVYLDAVLYPNIYQEPKIMKQEGWHYELMSEEEAITYKGVVYNEMKGAFSSPEQVLYRKVQQALFPNTPYGAESGGDPDFIPDLTQEKFLAFHSKYYHPSNSYIYFYGDGDMIEHLTWLDREYLQHFEKCTVESAIPEQPPFPQMLDIVEYYPLSANEKDFQKTYLSYNVVLGKVTDPMLYYTLDMLEYMLLEAQGAPLKKALLDAKVGKDVFGYTDNSILQPMFGIVAKNAEGSQKKHFVAVIEDTLKSLAQEGIPRRLVEGALNRFEFKLREGDYGTTPTGLIYGISCMDSWLHGESPMLLLQYDSVFKTIRSRAAEGYFEEFIGRYLLGNPHGAIVTLAPEKGLSSRRDEETRQKLEAYKRSLSEQEIQSLIQETKDLEEYQTSAESREALESVPQLSIEDIEPKQETFQADEDSLCGRPLLWYHDFTNQIAYVKFYFDMSRIPEELLPYVGFLTAVLGSVSTDRYSYEELNNEINIHTGGIGESLSIIEPVKNEDAYQPYFKVIAKCFYHELMPMIELVEEILLRSHLKDRERLEEILSETCSRMEMYMMDSGNAVASARAMSYFAPTYAFQEKTQGVDYFFFLKELEGDLENRFDDLCANLELVCQMLFRRDNITFMAACEGEADGAVRDCMEHLLKKLPEGRLKAELSEPLFVRPIKKNEGLMTPGKVQFVAKAGRFHQEFSGAMLVLRNLLSLDYLWNKVRVLGGAYGCMDAIYRSGRLYFVSYRDPNLTSTLSVFDRAAEYVETFDCNQREMDKYIIGTISRLDVPLNAAMKAAAAFERHLSGLTDAMLQTLRDEVLAVTPEDIRRTAVAVREAMGENCICVQGGESVLEKNKDLFGQLLQLL</sequence>
<reference evidence="2" key="1">
    <citation type="submission" date="2020-08" db="EMBL/GenBank/DDBJ databases">
        <title>Genome public.</title>
        <authorList>
            <person name="Liu C."/>
            <person name="Sun Q."/>
        </authorList>
    </citation>
    <scope>NUCLEOTIDE SEQUENCE</scope>
    <source>
        <strain evidence="2">NSJ-32</strain>
    </source>
</reference>
<evidence type="ECO:0000313" key="2">
    <source>
        <dbReference type="EMBL" id="MBC8544055.1"/>
    </source>
</evidence>
<dbReference type="Gene3D" id="3.30.830.10">
    <property type="entry name" value="Metalloenzyme, LuxS/M16 peptidase-like"/>
    <property type="match status" value="4"/>
</dbReference>
<dbReference type="Pfam" id="PF08367">
    <property type="entry name" value="M16C_assoc"/>
    <property type="match status" value="1"/>
</dbReference>
<keyword evidence="3" id="KW-1185">Reference proteome</keyword>